<dbReference type="GO" id="GO:0005886">
    <property type="term" value="C:plasma membrane"/>
    <property type="evidence" value="ECO:0007669"/>
    <property type="project" value="TreeGrafter"/>
</dbReference>
<comment type="similarity">
    <text evidence="2">Belongs to the DadA oxidoreductase family.</text>
</comment>
<evidence type="ECO:0000256" key="1">
    <source>
        <dbReference type="ARBA" id="ARBA00001974"/>
    </source>
</evidence>
<evidence type="ECO:0000313" key="11">
    <source>
        <dbReference type="Proteomes" id="UP001157156"/>
    </source>
</evidence>
<dbReference type="GO" id="GO:0005737">
    <property type="term" value="C:cytoplasm"/>
    <property type="evidence" value="ECO:0007669"/>
    <property type="project" value="TreeGrafter"/>
</dbReference>
<dbReference type="Gene3D" id="3.50.50.60">
    <property type="entry name" value="FAD/NAD(P)-binding domain"/>
    <property type="match status" value="2"/>
</dbReference>
<sequence>MKVAILGGGVLGVTTAWYLAKSGHEVTVIDRQNHVAEETSHGNAGMISPGYSSPWAAPGVPFKAIGWMMQDLSPFMINMKELDGYTLSWMSKMLANCNTKSYQTNKARMLRVAEYSRDCFVDLRKELNLNYDGRQKGTLQLFRKQKQIDVLQKDIAVLKQLGIPHQALDMQGCIEHEPALANVKDKFVGGLRLPGDETGDCYKFTSELAAQCEALGVTFMLNTNIEHLVESNGKIVSVKTDKGVIKADTFVCALGSYSPKLMKPLGIDLPIYPIKGYSLTLPIEDESRAPQSTIMDETYKVAVTRFEDRIRVGGTAEIASFNLERPLKRRASIDFVIQDMFPGAADVAKAEFWCGLRPMTPDSTPILGGTKYPNLYMNTGHGTLGWTMSLGSAKFVADIINNKQPDIDPEGLSIERYYG</sequence>
<reference evidence="8" key="1">
    <citation type="journal article" date="2014" name="Int. J. Syst. Evol. Microbiol.">
        <title>Complete genome of a new Firmicutes species belonging to the dominant human colonic microbiota ('Ruminococcus bicirculans') reveals two chromosomes and a selective capacity to utilize plant glucans.</title>
        <authorList>
            <consortium name="NISC Comparative Sequencing Program"/>
            <person name="Wegmann U."/>
            <person name="Louis P."/>
            <person name="Goesmann A."/>
            <person name="Henrissat B."/>
            <person name="Duncan S.H."/>
            <person name="Flint H.J."/>
        </authorList>
    </citation>
    <scope>NUCLEOTIDE SEQUENCE</scope>
    <source>
        <strain evidence="8">NBRC 111146</strain>
    </source>
</reference>
<name>A0A557NYT3_9VIBR</name>
<dbReference type="InterPro" id="IPR006076">
    <property type="entry name" value="FAD-dep_OxRdtase"/>
</dbReference>
<dbReference type="GO" id="GO:0008718">
    <property type="term" value="F:D-amino-acid dehydrogenase activity"/>
    <property type="evidence" value="ECO:0007669"/>
    <property type="project" value="TreeGrafter"/>
</dbReference>
<keyword evidence="4" id="KW-0274">FAD</keyword>
<comment type="catalytic activity">
    <reaction evidence="6">
        <text>a D-alpha-amino acid + A + H2O = a 2-oxocarboxylate + AH2 + NH4(+)</text>
        <dbReference type="Rhea" id="RHEA:18125"/>
        <dbReference type="ChEBI" id="CHEBI:13193"/>
        <dbReference type="ChEBI" id="CHEBI:15377"/>
        <dbReference type="ChEBI" id="CHEBI:17499"/>
        <dbReference type="ChEBI" id="CHEBI:28938"/>
        <dbReference type="ChEBI" id="CHEBI:35179"/>
        <dbReference type="ChEBI" id="CHEBI:59871"/>
    </reaction>
</comment>
<reference evidence="8" key="4">
    <citation type="submission" date="2023-01" db="EMBL/GenBank/DDBJ databases">
        <title>Draft genome sequence of Vibrio algivorus strain NBRC 111146.</title>
        <authorList>
            <person name="Sun Q."/>
            <person name="Mori K."/>
        </authorList>
    </citation>
    <scope>NUCLEOTIDE SEQUENCE</scope>
    <source>
        <strain evidence="8">NBRC 111146</strain>
    </source>
</reference>
<keyword evidence="11" id="KW-1185">Reference proteome</keyword>
<dbReference type="InterPro" id="IPR036188">
    <property type="entry name" value="FAD/NAD-bd_sf"/>
</dbReference>
<dbReference type="Proteomes" id="UP001157156">
    <property type="component" value="Unassembled WGS sequence"/>
</dbReference>
<feature type="domain" description="FAD dependent oxidoreductase" evidence="7">
    <location>
        <begin position="2"/>
        <end position="398"/>
    </location>
</feature>
<evidence type="ECO:0000256" key="4">
    <source>
        <dbReference type="ARBA" id="ARBA00022827"/>
    </source>
</evidence>
<evidence type="ECO:0000256" key="6">
    <source>
        <dbReference type="ARBA" id="ARBA00047884"/>
    </source>
</evidence>
<dbReference type="EMBL" id="VMKJ01000038">
    <property type="protein sequence ID" value="TVO33587.1"/>
    <property type="molecule type" value="Genomic_DNA"/>
</dbReference>
<protein>
    <submittedName>
        <fullName evidence="9">D-amino acid dehydrogenase</fullName>
    </submittedName>
</protein>
<comment type="caution">
    <text evidence="9">The sequence shown here is derived from an EMBL/GenBank/DDBJ whole genome shotgun (WGS) entry which is preliminary data.</text>
</comment>
<reference evidence="11" key="2">
    <citation type="journal article" date="2019" name="Int. J. Syst. Evol. Microbiol.">
        <title>The Global Catalogue of Microorganisms (GCM) 10K type strain sequencing project: providing services to taxonomists for standard genome sequencing and annotation.</title>
        <authorList>
            <consortium name="The Broad Institute Genomics Platform"/>
            <consortium name="The Broad Institute Genome Sequencing Center for Infectious Disease"/>
            <person name="Wu L."/>
            <person name="Ma J."/>
        </authorList>
    </citation>
    <scope>NUCLEOTIDE SEQUENCE [LARGE SCALE GENOMIC DNA]</scope>
    <source>
        <strain evidence="11">NBRC 111146</strain>
    </source>
</reference>
<dbReference type="SUPFAM" id="SSF54373">
    <property type="entry name" value="FAD-linked reductases, C-terminal domain"/>
    <property type="match status" value="1"/>
</dbReference>
<proteinExistence type="inferred from homology"/>
<accession>A0A557NYT3</accession>
<dbReference type="Gene3D" id="3.30.9.10">
    <property type="entry name" value="D-Amino Acid Oxidase, subunit A, domain 2"/>
    <property type="match status" value="1"/>
</dbReference>
<comment type="cofactor">
    <cofactor evidence="1">
        <name>FAD</name>
        <dbReference type="ChEBI" id="CHEBI:57692"/>
    </cofactor>
</comment>
<keyword evidence="3" id="KW-0285">Flavoprotein</keyword>
<evidence type="ECO:0000259" key="7">
    <source>
        <dbReference type="Pfam" id="PF01266"/>
    </source>
</evidence>
<dbReference type="PANTHER" id="PTHR13847">
    <property type="entry name" value="SARCOSINE DEHYDROGENASE-RELATED"/>
    <property type="match status" value="1"/>
</dbReference>
<evidence type="ECO:0000313" key="9">
    <source>
        <dbReference type="EMBL" id="TVO33587.1"/>
    </source>
</evidence>
<evidence type="ECO:0000313" key="10">
    <source>
        <dbReference type="Proteomes" id="UP000319828"/>
    </source>
</evidence>
<evidence type="ECO:0000256" key="3">
    <source>
        <dbReference type="ARBA" id="ARBA00022630"/>
    </source>
</evidence>
<dbReference type="FunFam" id="3.50.50.60:FF:000020">
    <property type="entry name" value="D-amino acid dehydrogenase"/>
    <property type="match status" value="1"/>
</dbReference>
<dbReference type="AlphaFoldDB" id="A0A557NYT3"/>
<dbReference type="RefSeq" id="WP_089124341.1">
    <property type="nucleotide sequence ID" value="NZ_BSPV01000003.1"/>
</dbReference>
<dbReference type="PANTHER" id="PTHR13847:SF280">
    <property type="entry name" value="D-AMINO ACID DEHYDROGENASE"/>
    <property type="match status" value="1"/>
</dbReference>
<dbReference type="EMBL" id="BSPV01000003">
    <property type="protein sequence ID" value="GLT13970.1"/>
    <property type="molecule type" value="Genomic_DNA"/>
</dbReference>
<dbReference type="GO" id="GO:0055130">
    <property type="term" value="P:D-alanine catabolic process"/>
    <property type="evidence" value="ECO:0007669"/>
    <property type="project" value="TreeGrafter"/>
</dbReference>
<keyword evidence="5" id="KW-0560">Oxidoreductase</keyword>
<evidence type="ECO:0000256" key="2">
    <source>
        <dbReference type="ARBA" id="ARBA00009410"/>
    </source>
</evidence>
<dbReference type="Pfam" id="PF01266">
    <property type="entry name" value="DAO"/>
    <property type="match status" value="1"/>
</dbReference>
<evidence type="ECO:0000313" key="8">
    <source>
        <dbReference type="EMBL" id="GLT13970.1"/>
    </source>
</evidence>
<evidence type="ECO:0000256" key="5">
    <source>
        <dbReference type="ARBA" id="ARBA00023002"/>
    </source>
</evidence>
<organism evidence="9 10">
    <name type="scientific">Vibrio algivorus</name>
    <dbReference type="NCBI Taxonomy" id="1667024"/>
    <lineage>
        <taxon>Bacteria</taxon>
        <taxon>Pseudomonadati</taxon>
        <taxon>Pseudomonadota</taxon>
        <taxon>Gammaproteobacteria</taxon>
        <taxon>Vibrionales</taxon>
        <taxon>Vibrionaceae</taxon>
        <taxon>Vibrio</taxon>
    </lineage>
</organism>
<dbReference type="NCBIfam" id="NF001933">
    <property type="entry name" value="PRK00711.1"/>
    <property type="match status" value="1"/>
</dbReference>
<dbReference type="Proteomes" id="UP000319828">
    <property type="component" value="Unassembled WGS sequence"/>
</dbReference>
<dbReference type="SUPFAM" id="SSF51905">
    <property type="entry name" value="FAD/NAD(P)-binding domain"/>
    <property type="match status" value="1"/>
</dbReference>
<dbReference type="OrthoDB" id="9815989at2"/>
<gene>
    <name evidence="8" type="primary">dadA</name>
    <name evidence="9" type="ORF">FOF44_14940</name>
    <name evidence="8" type="ORF">GCM10007931_09440</name>
</gene>
<reference evidence="9 10" key="3">
    <citation type="submission" date="2019-07" db="EMBL/GenBank/DDBJ databases">
        <title>The draft genome sequence of Vibrio algivorus M1486.</title>
        <authorList>
            <person name="Meng X."/>
        </authorList>
    </citation>
    <scope>NUCLEOTIDE SEQUENCE [LARGE SCALE GENOMIC DNA]</scope>
    <source>
        <strain evidence="9 10">M1486</strain>
    </source>
</reference>